<proteinExistence type="predicted"/>
<gene>
    <name evidence="2" type="primary">AVEN_74590_1</name>
    <name evidence="2" type="ORF">TNIN_407531</name>
</gene>
<accession>A0A8X6WU52</accession>
<dbReference type="PANTHER" id="PTHR24260">
    <property type="match status" value="1"/>
</dbReference>
<comment type="caution">
    <text evidence="2">The sequence shown here is derived from an EMBL/GenBank/DDBJ whole genome shotgun (WGS) entry which is preliminary data.</text>
</comment>
<keyword evidence="3" id="KW-1185">Reference proteome</keyword>
<dbReference type="GO" id="GO:0004252">
    <property type="term" value="F:serine-type endopeptidase activity"/>
    <property type="evidence" value="ECO:0007669"/>
    <property type="project" value="InterPro"/>
</dbReference>
<sequence length="108" mass="12093">MQVTGLKTCTPLPKCMKASASTLMCAKGTNKNQRPCKGDSGSIAFWNVGNGHAYFGLGVTSLPEEEKCKPSRHVTYISVFAYLDWIKKYVKNLPKPYKRYGKLEAEER</sequence>
<dbReference type="PANTHER" id="PTHR24260:SF136">
    <property type="entry name" value="GH08193P-RELATED"/>
    <property type="match status" value="1"/>
</dbReference>
<dbReference type="InterPro" id="IPR001254">
    <property type="entry name" value="Trypsin_dom"/>
</dbReference>
<dbReference type="GO" id="GO:0006508">
    <property type="term" value="P:proteolysis"/>
    <property type="evidence" value="ECO:0007669"/>
    <property type="project" value="InterPro"/>
</dbReference>
<evidence type="ECO:0000313" key="2">
    <source>
        <dbReference type="EMBL" id="GFY41393.1"/>
    </source>
</evidence>
<dbReference type="Proteomes" id="UP000886998">
    <property type="component" value="Unassembled WGS sequence"/>
</dbReference>
<dbReference type="InterPro" id="IPR009003">
    <property type="entry name" value="Peptidase_S1_PA"/>
</dbReference>
<organism evidence="2 3">
    <name type="scientific">Trichonephila inaurata madagascariensis</name>
    <dbReference type="NCBI Taxonomy" id="2747483"/>
    <lineage>
        <taxon>Eukaryota</taxon>
        <taxon>Metazoa</taxon>
        <taxon>Ecdysozoa</taxon>
        <taxon>Arthropoda</taxon>
        <taxon>Chelicerata</taxon>
        <taxon>Arachnida</taxon>
        <taxon>Araneae</taxon>
        <taxon>Araneomorphae</taxon>
        <taxon>Entelegynae</taxon>
        <taxon>Araneoidea</taxon>
        <taxon>Nephilidae</taxon>
        <taxon>Trichonephila</taxon>
        <taxon>Trichonephila inaurata</taxon>
    </lineage>
</organism>
<reference evidence="2" key="1">
    <citation type="submission" date="2020-08" db="EMBL/GenBank/DDBJ databases">
        <title>Multicomponent nature underlies the extraordinary mechanical properties of spider dragline silk.</title>
        <authorList>
            <person name="Kono N."/>
            <person name="Nakamura H."/>
            <person name="Mori M."/>
            <person name="Yoshida Y."/>
            <person name="Ohtoshi R."/>
            <person name="Malay A.D."/>
            <person name="Moran D.A.P."/>
            <person name="Tomita M."/>
            <person name="Numata K."/>
            <person name="Arakawa K."/>
        </authorList>
    </citation>
    <scope>NUCLEOTIDE SEQUENCE</scope>
</reference>
<dbReference type="EMBL" id="BMAV01002480">
    <property type="protein sequence ID" value="GFY41393.1"/>
    <property type="molecule type" value="Genomic_DNA"/>
</dbReference>
<dbReference type="Pfam" id="PF00089">
    <property type="entry name" value="Trypsin"/>
    <property type="match status" value="1"/>
</dbReference>
<dbReference type="SUPFAM" id="SSF50494">
    <property type="entry name" value="Trypsin-like serine proteases"/>
    <property type="match status" value="1"/>
</dbReference>
<evidence type="ECO:0000259" key="1">
    <source>
        <dbReference type="Pfam" id="PF00089"/>
    </source>
</evidence>
<dbReference type="InterPro" id="IPR043504">
    <property type="entry name" value="Peptidase_S1_PA_chymotrypsin"/>
</dbReference>
<dbReference type="OrthoDB" id="6410544at2759"/>
<feature type="domain" description="Peptidase S1" evidence="1">
    <location>
        <begin position="15"/>
        <end position="86"/>
    </location>
</feature>
<dbReference type="Gene3D" id="2.40.10.10">
    <property type="entry name" value="Trypsin-like serine proteases"/>
    <property type="match status" value="1"/>
</dbReference>
<dbReference type="AlphaFoldDB" id="A0A8X6WU52"/>
<protein>
    <submittedName>
        <fullName evidence="2">Peptidase S1 domain-containing protein</fullName>
    </submittedName>
</protein>
<name>A0A8X6WU52_9ARAC</name>
<evidence type="ECO:0000313" key="3">
    <source>
        <dbReference type="Proteomes" id="UP000886998"/>
    </source>
</evidence>
<dbReference type="InterPro" id="IPR051333">
    <property type="entry name" value="CLIP_Serine_Protease"/>
</dbReference>